<evidence type="ECO:0000313" key="2">
    <source>
        <dbReference type="EMBL" id="EEN43314.1"/>
    </source>
</evidence>
<dbReference type="InterPro" id="IPR036438">
    <property type="entry name" value="Insulin-like_sf"/>
</dbReference>
<evidence type="ECO:0000256" key="1">
    <source>
        <dbReference type="SAM" id="MobiDB-lite"/>
    </source>
</evidence>
<dbReference type="SUPFAM" id="SSF56994">
    <property type="entry name" value="Insulin-like"/>
    <property type="match status" value="1"/>
</dbReference>
<protein>
    <submittedName>
        <fullName evidence="2">Uncharacterized protein</fullName>
    </submittedName>
</protein>
<dbReference type="AlphaFoldDB" id="C3ZVV3"/>
<dbReference type="CDD" id="cd00101">
    <property type="entry name" value="IlGF_like"/>
    <property type="match status" value="1"/>
</dbReference>
<dbReference type="InParanoid" id="C3ZVV3"/>
<dbReference type="STRING" id="7739.C3ZVV3"/>
<name>C3ZVV3_BRAFL</name>
<dbReference type="EMBL" id="GG666693">
    <property type="protein sequence ID" value="EEN43314.1"/>
    <property type="molecule type" value="Genomic_DNA"/>
</dbReference>
<organism>
    <name type="scientific">Branchiostoma floridae</name>
    <name type="common">Florida lancelet</name>
    <name type="synonym">Amphioxus</name>
    <dbReference type="NCBI Taxonomy" id="7739"/>
    <lineage>
        <taxon>Eukaryota</taxon>
        <taxon>Metazoa</taxon>
        <taxon>Chordata</taxon>
        <taxon>Cephalochordata</taxon>
        <taxon>Leptocardii</taxon>
        <taxon>Amphioxiformes</taxon>
        <taxon>Branchiostomatidae</taxon>
        <taxon>Branchiostoma</taxon>
    </lineage>
</organism>
<gene>
    <name evidence="2" type="ORF">BRAFLDRAFT_100968</name>
</gene>
<feature type="region of interest" description="Disordered" evidence="1">
    <location>
        <begin position="37"/>
        <end position="100"/>
    </location>
</feature>
<feature type="compositionally biased region" description="Basic and acidic residues" evidence="1">
    <location>
        <begin position="80"/>
        <end position="100"/>
    </location>
</feature>
<feature type="compositionally biased region" description="Basic and acidic residues" evidence="1">
    <location>
        <begin position="52"/>
        <end position="73"/>
    </location>
</feature>
<accession>C3ZVV3</accession>
<proteinExistence type="predicted"/>
<reference evidence="2" key="1">
    <citation type="journal article" date="2008" name="Nature">
        <title>The amphioxus genome and the evolution of the chordate karyotype.</title>
        <authorList>
            <consortium name="US DOE Joint Genome Institute (JGI-PGF)"/>
            <person name="Putnam N.H."/>
            <person name="Butts T."/>
            <person name="Ferrier D.E.K."/>
            <person name="Furlong R.F."/>
            <person name="Hellsten U."/>
            <person name="Kawashima T."/>
            <person name="Robinson-Rechavi M."/>
            <person name="Shoguchi E."/>
            <person name="Terry A."/>
            <person name="Yu J.-K."/>
            <person name="Benito-Gutierrez E.L."/>
            <person name="Dubchak I."/>
            <person name="Garcia-Fernandez J."/>
            <person name="Gibson-Brown J.J."/>
            <person name="Grigoriev I.V."/>
            <person name="Horton A.C."/>
            <person name="de Jong P.J."/>
            <person name="Jurka J."/>
            <person name="Kapitonov V.V."/>
            <person name="Kohara Y."/>
            <person name="Kuroki Y."/>
            <person name="Lindquist E."/>
            <person name="Lucas S."/>
            <person name="Osoegawa K."/>
            <person name="Pennacchio L.A."/>
            <person name="Salamov A.A."/>
            <person name="Satou Y."/>
            <person name="Sauka-Spengler T."/>
            <person name="Schmutz J."/>
            <person name="Shin-I T."/>
            <person name="Toyoda A."/>
            <person name="Bronner-Fraser M."/>
            <person name="Fujiyama A."/>
            <person name="Holland L.Z."/>
            <person name="Holland P.W.H."/>
            <person name="Satoh N."/>
            <person name="Rokhsar D.S."/>
        </authorList>
    </citation>
    <scope>NUCLEOTIDE SEQUENCE [LARGE SCALE GENOMIC DNA]</scope>
    <source>
        <strain evidence="2">S238N-H82</strain>
        <tissue evidence="2">Testes</tissue>
    </source>
</reference>
<sequence length="100" mass="11418">MLVVTEANNSTPRLEPVRLCGRDFIRTVVRVCPDQGRRRRSLEEFEIPSKTSNKEGQTEENTKGRPSGVDRLRRPSGAFARDRNSPTFDTRSDGRSRVRT</sequence>